<sequence length="267" mass="30760">MITPDNLLLEKYFKNSLTHEEHAQFEIRKKDSKFVEQLIIEQQLHDTFHMAGWSFANNVDKTVISEYQELFNDEDIVNLKATLKNIDHSSEPIKSRYDFRWKHLIYAAAASVVIIISVSQFNGTNSTPDHVYATYLDKNQLTYSIVRDGDSQSALDEATALFIDEKYKEAMPIIENSIITSQENLPAFYLLKGISLMEMGGSYDDAIIVYDQLISSDFLDAEKGYWYKGLLYLKKGDEKKALMIFNKIRKEHLYNAGKATEIIELLN</sequence>
<dbReference type="AlphaFoldDB" id="A0A090QFR8"/>
<dbReference type="InterPro" id="IPR011990">
    <property type="entry name" value="TPR-like_helical_dom_sf"/>
</dbReference>
<dbReference type="Gene3D" id="1.25.40.10">
    <property type="entry name" value="Tetratricopeptide repeat domain"/>
    <property type="match status" value="1"/>
</dbReference>
<accession>A0A090QFR8</accession>
<protein>
    <submittedName>
        <fullName evidence="1">Uncharacterized protein</fullName>
    </submittedName>
</protein>
<proteinExistence type="predicted"/>
<comment type="caution">
    <text evidence="1">The sequence shown here is derived from an EMBL/GenBank/DDBJ whole genome shotgun (WGS) entry which is preliminary data.</text>
</comment>
<organism evidence="1 2">
    <name type="scientific">Nonlabens ulvanivorans</name>
    <name type="common">Persicivirga ulvanivorans</name>
    <dbReference type="NCBI Taxonomy" id="906888"/>
    <lineage>
        <taxon>Bacteria</taxon>
        <taxon>Pseudomonadati</taxon>
        <taxon>Bacteroidota</taxon>
        <taxon>Flavobacteriia</taxon>
        <taxon>Flavobacteriales</taxon>
        <taxon>Flavobacteriaceae</taxon>
        <taxon>Nonlabens</taxon>
    </lineage>
</organism>
<reference evidence="1 2" key="1">
    <citation type="journal article" date="2014" name="Genome Announc.">
        <title>Draft Genome Sequences of Marine Flavobacterium Nonlabens Strains NR17, NR24, NR27, NR32, NR33, and Ara13.</title>
        <authorList>
            <person name="Nakanishi M."/>
            <person name="Meirelles P."/>
            <person name="Suzuki R."/>
            <person name="Takatani N."/>
            <person name="Mino S."/>
            <person name="Suda W."/>
            <person name="Oshima K."/>
            <person name="Hattori M."/>
            <person name="Ohkuma M."/>
            <person name="Hosokawa M."/>
            <person name="Miyashita K."/>
            <person name="Thompson F.L."/>
            <person name="Niwa A."/>
            <person name="Sawabe T."/>
            <person name="Sawabe T."/>
        </authorList>
    </citation>
    <scope>NUCLEOTIDE SEQUENCE [LARGE SCALE GENOMIC DNA]</scope>
    <source>
        <strain evidence="2">JCM19314</strain>
    </source>
</reference>
<dbReference type="EMBL" id="BBMM01000014">
    <property type="protein sequence ID" value="GAL01786.1"/>
    <property type="molecule type" value="Genomic_DNA"/>
</dbReference>
<gene>
    <name evidence="1" type="ORF">JCM19314_1506</name>
</gene>
<dbReference type="Proteomes" id="UP000029226">
    <property type="component" value="Unassembled WGS sequence"/>
</dbReference>
<name>A0A090QFR8_NONUL</name>
<dbReference type="SUPFAM" id="SSF48452">
    <property type="entry name" value="TPR-like"/>
    <property type="match status" value="1"/>
</dbReference>
<evidence type="ECO:0000313" key="2">
    <source>
        <dbReference type="Proteomes" id="UP000029226"/>
    </source>
</evidence>
<evidence type="ECO:0000313" key="1">
    <source>
        <dbReference type="EMBL" id="GAL01786.1"/>
    </source>
</evidence>